<organism evidence="6 7">
    <name type="scientific">Hymenobacter jejuensis</name>
    <dbReference type="NCBI Taxonomy" id="2502781"/>
    <lineage>
        <taxon>Bacteria</taxon>
        <taxon>Pseudomonadati</taxon>
        <taxon>Bacteroidota</taxon>
        <taxon>Cytophagia</taxon>
        <taxon>Cytophagales</taxon>
        <taxon>Hymenobacteraceae</taxon>
        <taxon>Hymenobacter</taxon>
    </lineage>
</organism>
<dbReference type="PANTHER" id="PTHR47572:SF4">
    <property type="entry name" value="LACTONASE DRP35"/>
    <property type="match status" value="1"/>
</dbReference>
<accession>A0A5B7ZZK3</accession>
<feature type="binding site" evidence="3">
    <location>
        <position position="157"/>
    </location>
    <ligand>
        <name>substrate</name>
    </ligand>
</feature>
<dbReference type="PROSITE" id="PS51257">
    <property type="entry name" value="PROKAR_LIPOPROTEIN"/>
    <property type="match status" value="1"/>
</dbReference>
<keyword evidence="1" id="KW-0378">Hydrolase</keyword>
<sequence length="337" mass="36383">MKHRLFLFLAAVLSCGSLAAQTPKMYPTFGSVIRENPKLDQLLATDAKVEVLAMGYKWLEGPVWDKQAGYLLFSHAPTNQILKWKEGEGITEFMHPAGYTGLGQYSNEPGSNGLAFTTAGQLVLCEHGDRRISVLTKNGGKLTLADNFAGKRLNSPNDVVVRANGDVYFTDPPYGLPKQGSDPARETEFSGVYRVTPNGQVTLLTKELAYPNGLAFSPDGKTLYVSQSDSKRAVWLAFPVLADGNVGQHRVFKDVTSMAAQLPGSPDGFKIDQQGNLFATGPGGLHIYAPDGTLLGRIDLQGVSASNCAWGDDGSTLYITATGYLCRIRTKTKGANW</sequence>
<keyword evidence="3" id="KW-0479">Metal-binding</keyword>
<dbReference type="InterPro" id="IPR011042">
    <property type="entry name" value="6-blade_b-propeller_TolB-like"/>
</dbReference>
<feature type="binding site" evidence="3">
    <location>
        <position position="267"/>
    </location>
    <ligand>
        <name>a divalent metal cation</name>
        <dbReference type="ChEBI" id="CHEBI:60240"/>
    </ligand>
</feature>
<dbReference type="PRINTS" id="PR01790">
    <property type="entry name" value="SMP30FAMILY"/>
</dbReference>
<dbReference type="RefSeq" id="WP_139515073.1">
    <property type="nucleotide sequence ID" value="NZ_CP040896.1"/>
</dbReference>
<dbReference type="InterPro" id="IPR013658">
    <property type="entry name" value="SGL"/>
</dbReference>
<dbReference type="PANTHER" id="PTHR47572">
    <property type="entry name" value="LIPOPROTEIN-RELATED"/>
    <property type="match status" value="1"/>
</dbReference>
<evidence type="ECO:0000256" key="4">
    <source>
        <dbReference type="SAM" id="SignalP"/>
    </source>
</evidence>
<dbReference type="GO" id="GO:0016787">
    <property type="term" value="F:hydrolase activity"/>
    <property type="evidence" value="ECO:0007669"/>
    <property type="project" value="UniProtKB-KW"/>
</dbReference>
<dbReference type="OrthoDB" id="241638at2"/>
<feature type="domain" description="SMP-30/Gluconolactonase/LRE-like region" evidence="5">
    <location>
        <begin position="60"/>
        <end position="322"/>
    </location>
</feature>
<dbReference type="Proteomes" id="UP000305398">
    <property type="component" value="Chromosome"/>
</dbReference>
<feature type="active site" description="Proton donor/acceptor" evidence="2">
    <location>
        <position position="267"/>
    </location>
</feature>
<dbReference type="GO" id="GO:0046872">
    <property type="term" value="F:metal ion binding"/>
    <property type="evidence" value="ECO:0007669"/>
    <property type="project" value="UniProtKB-KW"/>
</dbReference>
<feature type="signal peptide" evidence="4">
    <location>
        <begin position="1"/>
        <end position="19"/>
    </location>
</feature>
<gene>
    <name evidence="6" type="ORF">FHG12_07130</name>
</gene>
<evidence type="ECO:0000313" key="6">
    <source>
        <dbReference type="EMBL" id="QDA59893.1"/>
    </source>
</evidence>
<name>A0A5B7ZZK3_9BACT</name>
<dbReference type="SUPFAM" id="SSF63829">
    <property type="entry name" value="Calcium-dependent phosphotriesterase"/>
    <property type="match status" value="1"/>
</dbReference>
<feature type="binding site" evidence="3">
    <location>
        <position position="212"/>
    </location>
    <ligand>
        <name>a divalent metal cation</name>
        <dbReference type="ChEBI" id="CHEBI:60240"/>
    </ligand>
</feature>
<reference evidence="6 7" key="1">
    <citation type="submission" date="2019-06" db="EMBL/GenBank/DDBJ databases">
        <authorList>
            <person name="Srinivasan S."/>
        </authorList>
    </citation>
    <scope>NUCLEOTIDE SEQUENCE [LARGE SCALE GENOMIC DNA]</scope>
    <source>
        <strain evidence="6 7">17J68-5</strain>
    </source>
</reference>
<evidence type="ECO:0000313" key="7">
    <source>
        <dbReference type="Proteomes" id="UP000305398"/>
    </source>
</evidence>
<dbReference type="InterPro" id="IPR005511">
    <property type="entry name" value="SMP-30"/>
</dbReference>
<dbReference type="Gene3D" id="2.120.10.30">
    <property type="entry name" value="TolB, C-terminal domain"/>
    <property type="match status" value="1"/>
</dbReference>
<comment type="cofactor">
    <cofactor evidence="3">
        <name>Zn(2+)</name>
        <dbReference type="ChEBI" id="CHEBI:29105"/>
    </cofactor>
    <text evidence="3">Binds 1 divalent metal cation per subunit.</text>
</comment>
<evidence type="ECO:0000256" key="3">
    <source>
        <dbReference type="PIRSR" id="PIRSR605511-2"/>
    </source>
</evidence>
<dbReference type="AlphaFoldDB" id="A0A5B7ZZK3"/>
<evidence type="ECO:0000256" key="1">
    <source>
        <dbReference type="ARBA" id="ARBA00022801"/>
    </source>
</evidence>
<dbReference type="Pfam" id="PF08450">
    <property type="entry name" value="SGL"/>
    <property type="match status" value="1"/>
</dbReference>
<proteinExistence type="predicted"/>
<protein>
    <submittedName>
        <fullName evidence="6">SMP-30/gluconolactonase/LRE family protein</fullName>
    </submittedName>
</protein>
<evidence type="ECO:0000256" key="2">
    <source>
        <dbReference type="PIRSR" id="PIRSR605511-1"/>
    </source>
</evidence>
<dbReference type="InterPro" id="IPR051262">
    <property type="entry name" value="SMP-30/CGR1_Lactonase"/>
</dbReference>
<feature type="chain" id="PRO_5022969839" evidence="4">
    <location>
        <begin position="20"/>
        <end position="337"/>
    </location>
</feature>
<dbReference type="KEGG" id="hyj:FHG12_07130"/>
<keyword evidence="7" id="KW-1185">Reference proteome</keyword>
<keyword evidence="4" id="KW-0732">Signal</keyword>
<keyword evidence="3" id="KW-0862">Zinc</keyword>
<evidence type="ECO:0000259" key="5">
    <source>
        <dbReference type="Pfam" id="PF08450"/>
    </source>
</evidence>
<dbReference type="EMBL" id="CP040896">
    <property type="protein sequence ID" value="QDA59893.1"/>
    <property type="molecule type" value="Genomic_DNA"/>
</dbReference>
<feature type="binding site" evidence="3">
    <location>
        <position position="60"/>
    </location>
    <ligand>
        <name>a divalent metal cation</name>
        <dbReference type="ChEBI" id="CHEBI:60240"/>
    </ligand>
</feature>